<name>A0A917IUG7_9MICC</name>
<feature type="region of interest" description="Disordered" evidence="4">
    <location>
        <begin position="189"/>
        <end position="227"/>
    </location>
</feature>
<evidence type="ECO:0000259" key="5">
    <source>
        <dbReference type="SMART" id="SM00382"/>
    </source>
</evidence>
<comment type="caution">
    <text evidence="6">The sequence shown here is derived from an EMBL/GenBank/DDBJ whole genome shotgun (WGS) entry which is preliminary data.</text>
</comment>
<protein>
    <submittedName>
        <fullName evidence="6">ABC transporter ATP-binding protein</fullName>
    </submittedName>
</protein>
<evidence type="ECO:0000256" key="1">
    <source>
        <dbReference type="ARBA" id="ARBA00022737"/>
    </source>
</evidence>
<keyword evidence="7" id="KW-1185">Reference proteome</keyword>
<dbReference type="Gene3D" id="3.40.50.300">
    <property type="entry name" value="P-loop containing nucleotide triphosphate hydrolases"/>
    <property type="match status" value="2"/>
</dbReference>
<feature type="domain" description="AAA+ ATPase" evidence="5">
    <location>
        <begin position="307"/>
        <end position="479"/>
    </location>
</feature>
<evidence type="ECO:0000256" key="4">
    <source>
        <dbReference type="SAM" id="MobiDB-lite"/>
    </source>
</evidence>
<dbReference type="SMART" id="SM00382">
    <property type="entry name" value="AAA"/>
    <property type="match status" value="1"/>
</dbReference>
<dbReference type="Pfam" id="PF00005">
    <property type="entry name" value="ABC_tran"/>
    <property type="match status" value="1"/>
</dbReference>
<keyword evidence="2" id="KW-0547">Nucleotide-binding</keyword>
<feature type="compositionally biased region" description="Basic and acidic residues" evidence="4">
    <location>
        <begin position="189"/>
        <end position="211"/>
    </location>
</feature>
<dbReference type="SUPFAM" id="SSF52540">
    <property type="entry name" value="P-loop containing nucleoside triphosphate hydrolases"/>
    <property type="match status" value="2"/>
</dbReference>
<evidence type="ECO:0000256" key="3">
    <source>
        <dbReference type="ARBA" id="ARBA00022840"/>
    </source>
</evidence>
<dbReference type="Proteomes" id="UP000600171">
    <property type="component" value="Unassembled WGS sequence"/>
</dbReference>
<dbReference type="EMBL" id="BMDC01000003">
    <property type="protein sequence ID" value="GGH64264.1"/>
    <property type="molecule type" value="Genomic_DNA"/>
</dbReference>
<evidence type="ECO:0000313" key="7">
    <source>
        <dbReference type="Proteomes" id="UP000600171"/>
    </source>
</evidence>
<sequence>MPQEIALQTSKTPADLLGIAPVLHALEQIESGEYSESLYTIIGDNWSIAEDLVAKLASGGFKPALESQEAGQRPEDFLCRRLSTFSGGEVITLALLSALQDNPEFLLLDEPTNNLDASSKAELLARLDKLSCPALIVSHDRDLLAHVHEIAEIRSDRGISSLRFFEGNFESYRAIIDGEQRVARRRISEAKAEEKQQKRDRIETQEKLDRRSRNHKKAENNKVSSGMVAGLLKSSAQKSAGKLKSTQDSAESTAIAKAQAAETLLRDDQTIYLDLSATNLPTGRKVLELQKTSEALEELPESYVLQGSEHLLITGNNGAGKTTLMREIFTPGLKNLSTKGRPAPAYQVTYRIDSVGYLPQKIELKNNLTVLETVSEANHEASEQYLRDQLAKLLFRRDSVNAKVATLSGGERFRVALAQILLSNPAPQLLLLDEPTNNLDISSVDWLVGALANYQGSLVLISHDADFCSRVRIDQELAL</sequence>
<keyword evidence="3 6" id="KW-0067">ATP-binding</keyword>
<dbReference type="InterPro" id="IPR003593">
    <property type="entry name" value="AAA+_ATPase"/>
</dbReference>
<gene>
    <name evidence="6" type="ORF">GCM10007359_16410</name>
</gene>
<dbReference type="InterPro" id="IPR027417">
    <property type="entry name" value="P-loop_NTPase"/>
</dbReference>
<accession>A0A917IUG7</accession>
<dbReference type="InterPro" id="IPR050611">
    <property type="entry name" value="ABCF"/>
</dbReference>
<evidence type="ECO:0000313" key="6">
    <source>
        <dbReference type="EMBL" id="GGH64264.1"/>
    </source>
</evidence>
<keyword evidence="1" id="KW-0677">Repeat</keyword>
<reference evidence="6 7" key="1">
    <citation type="journal article" date="2014" name="Int. J. Syst. Evol. Microbiol.">
        <title>Complete genome sequence of Corynebacterium casei LMG S-19264T (=DSM 44701T), isolated from a smear-ripened cheese.</title>
        <authorList>
            <consortium name="US DOE Joint Genome Institute (JGI-PGF)"/>
            <person name="Walter F."/>
            <person name="Albersmeier A."/>
            <person name="Kalinowski J."/>
            <person name="Ruckert C."/>
        </authorList>
    </citation>
    <scope>NUCLEOTIDE SEQUENCE [LARGE SCALE GENOMIC DNA]</scope>
    <source>
        <strain evidence="6 7">CCM 8669</strain>
    </source>
</reference>
<dbReference type="GO" id="GO:0005524">
    <property type="term" value="F:ATP binding"/>
    <property type="evidence" value="ECO:0007669"/>
    <property type="project" value="UniProtKB-KW"/>
</dbReference>
<dbReference type="GO" id="GO:0016887">
    <property type="term" value="F:ATP hydrolysis activity"/>
    <property type="evidence" value="ECO:0007669"/>
    <property type="project" value="InterPro"/>
</dbReference>
<evidence type="ECO:0000256" key="2">
    <source>
        <dbReference type="ARBA" id="ARBA00022741"/>
    </source>
</evidence>
<dbReference type="PANTHER" id="PTHR19211">
    <property type="entry name" value="ATP-BINDING TRANSPORT PROTEIN-RELATED"/>
    <property type="match status" value="1"/>
</dbReference>
<dbReference type="PANTHER" id="PTHR19211:SF6">
    <property type="entry name" value="BLL7188 PROTEIN"/>
    <property type="match status" value="1"/>
</dbReference>
<dbReference type="InterPro" id="IPR003439">
    <property type="entry name" value="ABC_transporter-like_ATP-bd"/>
</dbReference>
<organism evidence="6 7">
    <name type="scientific">Rothia aerolata</name>
    <dbReference type="NCBI Taxonomy" id="1812262"/>
    <lineage>
        <taxon>Bacteria</taxon>
        <taxon>Bacillati</taxon>
        <taxon>Actinomycetota</taxon>
        <taxon>Actinomycetes</taxon>
        <taxon>Micrococcales</taxon>
        <taxon>Micrococcaceae</taxon>
        <taxon>Rothia</taxon>
    </lineage>
</organism>
<proteinExistence type="predicted"/>
<dbReference type="AlphaFoldDB" id="A0A917IUG7"/>